<dbReference type="InterPro" id="IPR011009">
    <property type="entry name" value="Kinase-like_dom_sf"/>
</dbReference>
<dbReference type="Pfam" id="PF00069">
    <property type="entry name" value="Pkinase"/>
    <property type="match status" value="1"/>
</dbReference>
<keyword evidence="6" id="KW-0472">Membrane</keyword>
<evidence type="ECO:0000256" key="6">
    <source>
        <dbReference type="SAM" id="Phobius"/>
    </source>
</evidence>
<feature type="domain" description="Protein kinase" evidence="7">
    <location>
        <begin position="9"/>
        <end position="256"/>
    </location>
</feature>
<organism evidence="8 9">
    <name type="scientific">Sorangium cellulosum</name>
    <name type="common">Polyangium cellulosum</name>
    <dbReference type="NCBI Taxonomy" id="56"/>
    <lineage>
        <taxon>Bacteria</taxon>
        <taxon>Pseudomonadati</taxon>
        <taxon>Myxococcota</taxon>
        <taxon>Polyangia</taxon>
        <taxon>Polyangiales</taxon>
        <taxon>Polyangiaceae</taxon>
        <taxon>Sorangium</taxon>
    </lineage>
</organism>
<dbReference type="CDD" id="cd14014">
    <property type="entry name" value="STKc_PknB_like"/>
    <property type="match status" value="1"/>
</dbReference>
<dbReference type="GO" id="GO:0005524">
    <property type="term" value="F:ATP binding"/>
    <property type="evidence" value="ECO:0007669"/>
    <property type="project" value="UniProtKB-KW"/>
</dbReference>
<feature type="transmembrane region" description="Helical" evidence="6">
    <location>
        <begin position="424"/>
        <end position="443"/>
    </location>
</feature>
<dbReference type="PANTHER" id="PTHR43289:SF6">
    <property type="entry name" value="SERINE_THREONINE-PROTEIN KINASE NEKL-3"/>
    <property type="match status" value="1"/>
</dbReference>
<dbReference type="Gene3D" id="1.10.510.10">
    <property type="entry name" value="Transferase(Phosphotransferase) domain 1"/>
    <property type="match status" value="1"/>
</dbReference>
<feature type="region of interest" description="Disordered" evidence="5">
    <location>
        <begin position="464"/>
        <end position="547"/>
    </location>
</feature>
<dbReference type="EMBL" id="JEMA01000294">
    <property type="protein sequence ID" value="KYF72050.1"/>
    <property type="molecule type" value="Genomic_DNA"/>
</dbReference>
<dbReference type="GO" id="GO:0004674">
    <property type="term" value="F:protein serine/threonine kinase activity"/>
    <property type="evidence" value="ECO:0007669"/>
    <property type="project" value="TreeGrafter"/>
</dbReference>
<reference evidence="8 9" key="1">
    <citation type="submission" date="2014-02" db="EMBL/GenBank/DDBJ databases">
        <title>The small core and large imbalanced accessory genome model reveals a collaborative survival strategy of Sorangium cellulosum strains in nature.</title>
        <authorList>
            <person name="Han K."/>
            <person name="Peng R."/>
            <person name="Blom J."/>
            <person name="Li Y.-Z."/>
        </authorList>
    </citation>
    <scope>NUCLEOTIDE SEQUENCE [LARGE SCALE GENOMIC DNA]</scope>
    <source>
        <strain evidence="8 9">So0008-312</strain>
    </source>
</reference>
<sequence length="547" mass="56810">MVDGAGLGYRIVAQLAGRGRADVYAAVDRAGRSALLYVSASVPEGFLETLERLRAVSALLDELPRVLDGGVGASFCWAAVERCDGPSLRALLEGRSGDLGPPWALSQIAEFAEVLRTAHASGIFHGDLRPETIVLFGDGSFKLPGLGLAQLFGLDAAATAYRAPEQLSTPAVLDERTDVYALGLVLYELLGQRRPFEGRAPEELARCALHEAPPAIETVVPLPPSVAGVVRRAIEKDPAARYRGMEELIAALHAAIEGWCRWQAELERGAKPGPGSGVRGPRPAADSARSLHAAPPSPPIGPPTLPSGVTSGSPGVLDDDEAHHAPSLGASTGREQHHAPSLGPSTGLGPSTHNAPAPGASAALPEVPPLLVPEPPLAPPQPTPPPAPPGPASSVAWREPTAPPLALHPSAPTLPGPRRGRRRLALAAGALALAAAAALLAWFQLVSPRTARVPAVARLPRPCALAPRSADPPPEPRPATPVPPDLPPRTAPVPPRARLDTPARPPATARPPAAARPFEPDEPQPPCGADWYTCGAQWPGPRSTSFR</sequence>
<dbReference type="SUPFAM" id="SSF56112">
    <property type="entry name" value="Protein kinase-like (PK-like)"/>
    <property type="match status" value="1"/>
</dbReference>
<keyword evidence="6" id="KW-0812">Transmembrane</keyword>
<evidence type="ECO:0000256" key="2">
    <source>
        <dbReference type="ARBA" id="ARBA00022741"/>
    </source>
</evidence>
<evidence type="ECO:0000256" key="4">
    <source>
        <dbReference type="ARBA" id="ARBA00022840"/>
    </source>
</evidence>
<keyword evidence="4" id="KW-0067">ATP-binding</keyword>
<evidence type="ECO:0000259" key="7">
    <source>
        <dbReference type="PROSITE" id="PS50011"/>
    </source>
</evidence>
<feature type="compositionally biased region" description="Pro residues" evidence="5">
    <location>
        <begin position="470"/>
        <end position="495"/>
    </location>
</feature>
<evidence type="ECO:0000313" key="9">
    <source>
        <dbReference type="Proteomes" id="UP000075260"/>
    </source>
</evidence>
<dbReference type="SMART" id="SM00220">
    <property type="entry name" value="S_TKc"/>
    <property type="match status" value="1"/>
</dbReference>
<dbReference type="PRINTS" id="PR01217">
    <property type="entry name" value="PRICHEXTENSN"/>
</dbReference>
<evidence type="ECO:0000256" key="1">
    <source>
        <dbReference type="ARBA" id="ARBA00022679"/>
    </source>
</evidence>
<dbReference type="PANTHER" id="PTHR43289">
    <property type="entry name" value="MITOGEN-ACTIVATED PROTEIN KINASE KINASE KINASE 20-RELATED"/>
    <property type="match status" value="1"/>
</dbReference>
<gene>
    <name evidence="8" type="ORF">BE15_12835</name>
</gene>
<feature type="compositionally biased region" description="Pro residues" evidence="5">
    <location>
        <begin position="366"/>
        <end position="391"/>
    </location>
</feature>
<proteinExistence type="predicted"/>
<dbReference type="AlphaFoldDB" id="A0A150QVQ6"/>
<evidence type="ECO:0000256" key="3">
    <source>
        <dbReference type="ARBA" id="ARBA00022777"/>
    </source>
</evidence>
<accession>A0A150QVQ6</accession>
<name>A0A150QVQ6_SORCE</name>
<dbReference type="PROSITE" id="PS50011">
    <property type="entry name" value="PROTEIN_KINASE_DOM"/>
    <property type="match status" value="1"/>
</dbReference>
<keyword evidence="6" id="KW-1133">Transmembrane helix</keyword>
<evidence type="ECO:0000313" key="8">
    <source>
        <dbReference type="EMBL" id="KYF72050.1"/>
    </source>
</evidence>
<dbReference type="InterPro" id="IPR000719">
    <property type="entry name" value="Prot_kinase_dom"/>
</dbReference>
<feature type="region of interest" description="Disordered" evidence="5">
    <location>
        <begin position="269"/>
        <end position="418"/>
    </location>
</feature>
<keyword evidence="3" id="KW-0418">Kinase</keyword>
<dbReference type="Proteomes" id="UP000075260">
    <property type="component" value="Unassembled WGS sequence"/>
</dbReference>
<evidence type="ECO:0000256" key="5">
    <source>
        <dbReference type="SAM" id="MobiDB-lite"/>
    </source>
</evidence>
<feature type="compositionally biased region" description="Pro residues" evidence="5">
    <location>
        <begin position="295"/>
        <end position="305"/>
    </location>
</feature>
<dbReference type="RefSeq" id="WP_061606598.1">
    <property type="nucleotide sequence ID" value="NZ_JEMA01000294.1"/>
</dbReference>
<protein>
    <recommendedName>
        <fullName evidence="7">Protein kinase domain-containing protein</fullName>
    </recommendedName>
</protein>
<comment type="caution">
    <text evidence="8">The sequence shown here is derived from an EMBL/GenBank/DDBJ whole genome shotgun (WGS) entry which is preliminary data.</text>
</comment>
<keyword evidence="2" id="KW-0547">Nucleotide-binding</keyword>
<keyword evidence="1" id="KW-0808">Transferase</keyword>